<evidence type="ECO:0000256" key="1">
    <source>
        <dbReference type="ARBA" id="ARBA00023242"/>
    </source>
</evidence>
<dbReference type="EMBL" id="MU032354">
    <property type="protein sequence ID" value="KAF3760030.1"/>
    <property type="molecule type" value="Genomic_DNA"/>
</dbReference>
<reference evidence="3" key="1">
    <citation type="journal article" date="2020" name="Phytopathology">
        <title>Genome sequence of the chestnut blight fungus Cryphonectria parasitica EP155: A fundamental resource for an archetypical invasive plant pathogen.</title>
        <authorList>
            <person name="Crouch J.A."/>
            <person name="Dawe A."/>
            <person name="Aerts A."/>
            <person name="Barry K."/>
            <person name="Churchill A.C.L."/>
            <person name="Grimwood J."/>
            <person name="Hillman B."/>
            <person name="Milgroom M.G."/>
            <person name="Pangilinan J."/>
            <person name="Smith M."/>
            <person name="Salamov A."/>
            <person name="Schmutz J."/>
            <person name="Yadav J."/>
            <person name="Grigoriev I.V."/>
            <person name="Nuss D."/>
        </authorList>
    </citation>
    <scope>NUCLEOTIDE SEQUENCE</scope>
    <source>
        <strain evidence="3">EP155</strain>
    </source>
</reference>
<evidence type="ECO:0000313" key="4">
    <source>
        <dbReference type="Proteomes" id="UP000803844"/>
    </source>
</evidence>
<keyword evidence="4" id="KW-1185">Reference proteome</keyword>
<dbReference type="PANTHER" id="PTHR47657:SF14">
    <property type="entry name" value="ZN(2)-C6 FUNGAL-TYPE DOMAIN-CONTAINING PROTEIN"/>
    <property type="match status" value="1"/>
</dbReference>
<dbReference type="RefSeq" id="XP_040771009.1">
    <property type="nucleotide sequence ID" value="XM_040918026.1"/>
</dbReference>
<dbReference type="PROSITE" id="PS00463">
    <property type="entry name" value="ZN2_CY6_FUNGAL_1"/>
    <property type="match status" value="1"/>
</dbReference>
<dbReference type="Pfam" id="PF11951">
    <property type="entry name" value="Fungal_trans_2"/>
    <property type="match status" value="1"/>
</dbReference>
<dbReference type="GO" id="GO:0000981">
    <property type="term" value="F:DNA-binding transcription factor activity, RNA polymerase II-specific"/>
    <property type="evidence" value="ECO:0007669"/>
    <property type="project" value="InterPro"/>
</dbReference>
<name>A0A9P4XSN0_CRYP1</name>
<organism evidence="3 4">
    <name type="scientific">Cryphonectria parasitica (strain ATCC 38755 / EP155)</name>
    <dbReference type="NCBI Taxonomy" id="660469"/>
    <lineage>
        <taxon>Eukaryota</taxon>
        <taxon>Fungi</taxon>
        <taxon>Dikarya</taxon>
        <taxon>Ascomycota</taxon>
        <taxon>Pezizomycotina</taxon>
        <taxon>Sordariomycetes</taxon>
        <taxon>Sordariomycetidae</taxon>
        <taxon>Diaporthales</taxon>
        <taxon>Cryphonectriaceae</taxon>
        <taxon>Cryphonectria-Endothia species complex</taxon>
        <taxon>Cryphonectria</taxon>
    </lineage>
</organism>
<sequence length="403" mass="46456">MPNWDRPAKVGHRKSRNGCLKCKARRVKCDELQPACTNCTRLRFDCTWPEHALRPMQARWSYDQNPFAQLDDDQGISLPESKARRMLEHRLLQNWYQNLNRQFPMYPHDDWRDVWVVHIPRLSLQHENMLHAMLATSATNLLSSHSTDRDLFAARQSYIISALSAQRREVQKLSAENAEAVCMGSLLISITSFAMLRERSLDPYQPPMEWLQLGRGAGTVIWQSVEAIVSDAKEGEYPALMTVATAYPHFGRDQSYFSPEMRRDFNNVLTQRVASGDDWNDEETREAYEKTLSYVGSIQKGINDGEPIYALTRRIQTFALIIPPRFVGLLSLQRPRALVVLAHFWATVSQVHNVWWLGGISPDDEDSTAKREIRAIKTVLPKEWLPAMLWPLDRVNLRDDVVI</sequence>
<gene>
    <name evidence="3" type="ORF">M406DRAFT_269754</name>
</gene>
<dbReference type="PROSITE" id="PS50048">
    <property type="entry name" value="ZN2_CY6_FUNGAL_2"/>
    <property type="match status" value="1"/>
</dbReference>
<dbReference type="Gene3D" id="4.10.240.10">
    <property type="entry name" value="Zn(2)-C6 fungal-type DNA-binding domain"/>
    <property type="match status" value="1"/>
</dbReference>
<dbReference type="Pfam" id="PF00172">
    <property type="entry name" value="Zn_clus"/>
    <property type="match status" value="1"/>
</dbReference>
<dbReference type="GeneID" id="63835155"/>
<dbReference type="InterPro" id="IPR001138">
    <property type="entry name" value="Zn2Cys6_DnaBD"/>
</dbReference>
<feature type="domain" description="Zn(2)-C6 fungal-type" evidence="2">
    <location>
        <begin position="18"/>
        <end position="48"/>
    </location>
</feature>
<dbReference type="PANTHER" id="PTHR47657">
    <property type="entry name" value="STEROL REGULATORY ELEMENT-BINDING PROTEIN ECM22"/>
    <property type="match status" value="1"/>
</dbReference>
<dbReference type="InterPro" id="IPR036864">
    <property type="entry name" value="Zn2-C6_fun-type_DNA-bd_sf"/>
</dbReference>
<dbReference type="OrthoDB" id="3546279at2759"/>
<dbReference type="SUPFAM" id="SSF57701">
    <property type="entry name" value="Zn2/Cys6 DNA-binding domain"/>
    <property type="match status" value="1"/>
</dbReference>
<dbReference type="CDD" id="cd00067">
    <property type="entry name" value="GAL4"/>
    <property type="match status" value="1"/>
</dbReference>
<protein>
    <recommendedName>
        <fullName evidence="2">Zn(2)-C6 fungal-type domain-containing protein</fullName>
    </recommendedName>
</protein>
<proteinExistence type="predicted"/>
<evidence type="ECO:0000313" key="3">
    <source>
        <dbReference type="EMBL" id="KAF3760030.1"/>
    </source>
</evidence>
<dbReference type="InterPro" id="IPR052400">
    <property type="entry name" value="Zn2-C6_fungal_TF"/>
</dbReference>
<dbReference type="GO" id="GO:0008270">
    <property type="term" value="F:zinc ion binding"/>
    <property type="evidence" value="ECO:0007669"/>
    <property type="project" value="InterPro"/>
</dbReference>
<dbReference type="SMART" id="SM00066">
    <property type="entry name" value="GAL4"/>
    <property type="match status" value="1"/>
</dbReference>
<dbReference type="Proteomes" id="UP000803844">
    <property type="component" value="Unassembled WGS sequence"/>
</dbReference>
<dbReference type="InterPro" id="IPR021858">
    <property type="entry name" value="Fun_TF"/>
</dbReference>
<dbReference type="AlphaFoldDB" id="A0A9P4XSN0"/>
<keyword evidence="1" id="KW-0539">Nucleus</keyword>
<accession>A0A9P4XSN0</accession>
<comment type="caution">
    <text evidence="3">The sequence shown here is derived from an EMBL/GenBank/DDBJ whole genome shotgun (WGS) entry which is preliminary data.</text>
</comment>
<evidence type="ECO:0000259" key="2">
    <source>
        <dbReference type="PROSITE" id="PS50048"/>
    </source>
</evidence>